<gene>
    <name evidence="2" type="ORF">SDC9_65753</name>
</gene>
<keyword evidence="1" id="KW-0472">Membrane</keyword>
<evidence type="ECO:0000256" key="1">
    <source>
        <dbReference type="SAM" id="Phobius"/>
    </source>
</evidence>
<name>A0A644XSW1_9ZZZZ</name>
<proteinExistence type="predicted"/>
<accession>A0A644XSW1</accession>
<organism evidence="2">
    <name type="scientific">bioreactor metagenome</name>
    <dbReference type="NCBI Taxonomy" id="1076179"/>
    <lineage>
        <taxon>unclassified sequences</taxon>
        <taxon>metagenomes</taxon>
        <taxon>ecological metagenomes</taxon>
    </lineage>
</organism>
<evidence type="ECO:0000313" key="2">
    <source>
        <dbReference type="EMBL" id="MPM19330.1"/>
    </source>
</evidence>
<sequence length="58" mass="6744">MEDKEAEELKRRLQTVEMYMQKKKARTERLLKVGMPILSSILVAIVKIALSHMFGIKL</sequence>
<feature type="transmembrane region" description="Helical" evidence="1">
    <location>
        <begin position="30"/>
        <end position="50"/>
    </location>
</feature>
<protein>
    <submittedName>
        <fullName evidence="2">Uncharacterized protein</fullName>
    </submittedName>
</protein>
<comment type="caution">
    <text evidence="2">The sequence shown here is derived from an EMBL/GenBank/DDBJ whole genome shotgun (WGS) entry which is preliminary data.</text>
</comment>
<keyword evidence="1" id="KW-1133">Transmembrane helix</keyword>
<dbReference type="AlphaFoldDB" id="A0A644XSW1"/>
<dbReference type="EMBL" id="VSSQ01003156">
    <property type="protein sequence ID" value="MPM19330.1"/>
    <property type="molecule type" value="Genomic_DNA"/>
</dbReference>
<reference evidence="2" key="1">
    <citation type="submission" date="2019-08" db="EMBL/GenBank/DDBJ databases">
        <authorList>
            <person name="Kucharzyk K."/>
            <person name="Murdoch R.W."/>
            <person name="Higgins S."/>
            <person name="Loffler F."/>
        </authorList>
    </citation>
    <scope>NUCLEOTIDE SEQUENCE</scope>
</reference>
<keyword evidence="1" id="KW-0812">Transmembrane</keyword>